<feature type="transmembrane region" description="Helical" evidence="6">
    <location>
        <begin position="168"/>
        <end position="187"/>
    </location>
</feature>
<feature type="transmembrane region" description="Helical" evidence="6">
    <location>
        <begin position="404"/>
        <end position="423"/>
    </location>
</feature>
<dbReference type="CDD" id="cd13124">
    <property type="entry name" value="MATE_SpoVB_like"/>
    <property type="match status" value="1"/>
</dbReference>
<accession>A0ABT9Z2X0</accession>
<feature type="transmembrane region" description="Helical" evidence="6">
    <location>
        <begin position="377"/>
        <end position="395"/>
    </location>
</feature>
<gene>
    <name evidence="7" type="ORF">J2S02_002958</name>
</gene>
<keyword evidence="5 6" id="KW-0472">Membrane</keyword>
<dbReference type="Proteomes" id="UP001232245">
    <property type="component" value="Unassembled WGS sequence"/>
</dbReference>
<dbReference type="PANTHER" id="PTHR30250:SF21">
    <property type="entry name" value="LIPID II FLIPPASE MURJ"/>
    <property type="match status" value="1"/>
</dbReference>
<dbReference type="PIRSF" id="PIRSF038958">
    <property type="entry name" value="PG_synth_SpoVB"/>
    <property type="match status" value="1"/>
</dbReference>
<keyword evidence="2" id="KW-1003">Cell membrane</keyword>
<sequence length="541" mass="59485">MESKFIRGTFFLTAASLISKILGFIYIIPFTALVGTQGYALYKYAYGPYTILLSISTIGLPLAVSKFVSKYNELGNYRVGLTLLRYGMYLMLISGIISFTALYLMAPFLAEILIDANDPTGNSVEDVQFVIRLVSFALLVIPAMSIFRGYFQGSQSMGPSALSTVIEQVVRIVFILVGGYVAIHLFNSSLTNAVGIATFAAFIGGVAGFVVLLIVFFKRRKLIKKQRDMSPNNEELNILSMFKELIGYAIPFVITGLTIPIFQNIDTFTINELFKSIGYKLDEAETINSVIGLAQILVMVPVSLATAFGMSLIPGITSAFTSGRVQEVQSKITQTMQILVFFTLPAAMGLCILGKPIYTMVFGLENSPELGGGILQWYSLGAVIFALFTVTAAIMQGINEQKKLILGIVFGIILKIAFNFLLVQYIGEIGPILATYIGFIVSIIYNIVFIKRKLQYKVLPLLQTLKEVFLLVLVMSIAVWIVKFLTELWLAEALGLYSRSLLTSIISICAGMFVYLGIGSRLKVVKGLSLIKKRNKNSKGE</sequence>
<feature type="transmembrane region" description="Helical" evidence="6">
    <location>
        <begin position="338"/>
        <end position="357"/>
    </location>
</feature>
<feature type="transmembrane region" description="Helical" evidence="6">
    <location>
        <begin position="468"/>
        <end position="490"/>
    </location>
</feature>
<feature type="transmembrane region" description="Helical" evidence="6">
    <location>
        <begin position="193"/>
        <end position="217"/>
    </location>
</feature>
<feature type="transmembrane region" description="Helical" evidence="6">
    <location>
        <begin position="21"/>
        <end position="40"/>
    </location>
</feature>
<evidence type="ECO:0000256" key="4">
    <source>
        <dbReference type="ARBA" id="ARBA00022989"/>
    </source>
</evidence>
<reference evidence="7 8" key="1">
    <citation type="submission" date="2023-07" db="EMBL/GenBank/DDBJ databases">
        <title>Genomic Encyclopedia of Type Strains, Phase IV (KMG-IV): sequencing the most valuable type-strain genomes for metagenomic binning, comparative biology and taxonomic classification.</title>
        <authorList>
            <person name="Goeker M."/>
        </authorList>
    </citation>
    <scope>NUCLEOTIDE SEQUENCE [LARGE SCALE GENOMIC DNA]</scope>
    <source>
        <strain evidence="7 8">DSM 17723</strain>
    </source>
</reference>
<evidence type="ECO:0000256" key="5">
    <source>
        <dbReference type="ARBA" id="ARBA00023136"/>
    </source>
</evidence>
<dbReference type="PANTHER" id="PTHR30250">
    <property type="entry name" value="PST FAMILY PREDICTED COLANIC ACID TRANSPORTER"/>
    <property type="match status" value="1"/>
</dbReference>
<evidence type="ECO:0000256" key="6">
    <source>
        <dbReference type="SAM" id="Phobius"/>
    </source>
</evidence>
<keyword evidence="4 6" id="KW-1133">Transmembrane helix</keyword>
<keyword evidence="8" id="KW-1185">Reference proteome</keyword>
<dbReference type="InterPro" id="IPR024923">
    <property type="entry name" value="PG_synth_SpoVB"/>
</dbReference>
<keyword evidence="3 6" id="KW-0812">Transmembrane</keyword>
<evidence type="ECO:0000313" key="7">
    <source>
        <dbReference type="EMBL" id="MDQ0226613.1"/>
    </source>
</evidence>
<feature type="transmembrane region" description="Helical" evidence="6">
    <location>
        <begin position="429"/>
        <end position="448"/>
    </location>
</feature>
<evidence type="ECO:0000313" key="8">
    <source>
        <dbReference type="Proteomes" id="UP001232245"/>
    </source>
</evidence>
<comment type="subcellular location">
    <subcellularLocation>
        <location evidence="1">Cell membrane</location>
        <topology evidence="1">Multi-pass membrane protein</topology>
    </subcellularLocation>
</comment>
<feature type="transmembrane region" description="Helical" evidence="6">
    <location>
        <begin position="496"/>
        <end position="518"/>
    </location>
</feature>
<dbReference type="RefSeq" id="WP_174880104.1">
    <property type="nucleotide sequence ID" value="NZ_CADEPK010000100.1"/>
</dbReference>
<comment type="caution">
    <text evidence="7">The sequence shown here is derived from an EMBL/GenBank/DDBJ whole genome shotgun (WGS) entry which is preliminary data.</text>
</comment>
<evidence type="ECO:0000256" key="2">
    <source>
        <dbReference type="ARBA" id="ARBA00022475"/>
    </source>
</evidence>
<dbReference type="Pfam" id="PF01943">
    <property type="entry name" value="Polysacc_synt"/>
    <property type="match status" value="1"/>
</dbReference>
<dbReference type="InterPro" id="IPR050833">
    <property type="entry name" value="Poly_Biosynth_Transport"/>
</dbReference>
<dbReference type="InterPro" id="IPR002797">
    <property type="entry name" value="Polysacc_synth"/>
</dbReference>
<evidence type="ECO:0000256" key="3">
    <source>
        <dbReference type="ARBA" id="ARBA00022692"/>
    </source>
</evidence>
<name>A0ABT9Z2X0_9BACI</name>
<evidence type="ECO:0000256" key="1">
    <source>
        <dbReference type="ARBA" id="ARBA00004651"/>
    </source>
</evidence>
<protein>
    <submittedName>
        <fullName evidence="7">O-antigen/teichoic acid export membrane protein</fullName>
    </submittedName>
</protein>
<feature type="transmembrane region" description="Helical" evidence="6">
    <location>
        <begin position="245"/>
        <end position="265"/>
    </location>
</feature>
<dbReference type="EMBL" id="JAUSTZ010000005">
    <property type="protein sequence ID" value="MDQ0226613.1"/>
    <property type="molecule type" value="Genomic_DNA"/>
</dbReference>
<feature type="transmembrane region" description="Helical" evidence="6">
    <location>
        <begin position="46"/>
        <end position="68"/>
    </location>
</feature>
<feature type="transmembrane region" description="Helical" evidence="6">
    <location>
        <begin position="290"/>
        <end position="317"/>
    </location>
</feature>
<proteinExistence type="predicted"/>
<organism evidence="7 8">
    <name type="scientific">Metabacillus niabensis</name>
    <dbReference type="NCBI Taxonomy" id="324854"/>
    <lineage>
        <taxon>Bacteria</taxon>
        <taxon>Bacillati</taxon>
        <taxon>Bacillota</taxon>
        <taxon>Bacilli</taxon>
        <taxon>Bacillales</taxon>
        <taxon>Bacillaceae</taxon>
        <taxon>Metabacillus</taxon>
    </lineage>
</organism>
<feature type="transmembrane region" description="Helical" evidence="6">
    <location>
        <begin position="89"/>
        <end position="109"/>
    </location>
</feature>
<feature type="transmembrane region" description="Helical" evidence="6">
    <location>
        <begin position="129"/>
        <end position="147"/>
    </location>
</feature>